<evidence type="ECO:0000256" key="10">
    <source>
        <dbReference type="ARBA" id="ARBA00023004"/>
    </source>
</evidence>
<evidence type="ECO:0000313" key="15">
    <source>
        <dbReference type="Proteomes" id="UP000283509"/>
    </source>
</evidence>
<keyword evidence="4" id="KW-0479">Metal-binding</keyword>
<evidence type="ECO:0000256" key="12">
    <source>
        <dbReference type="ARBA" id="ARBA00047930"/>
    </source>
</evidence>
<comment type="catalytic activity">
    <reaction evidence="12">
        <text>L-lysyl-[collagen] + 2-oxoglutarate + O2 = (5R)-5-hydroxy-L-lysyl-[collagen] + succinate + CO2</text>
        <dbReference type="Rhea" id="RHEA:16569"/>
        <dbReference type="Rhea" id="RHEA-COMP:12751"/>
        <dbReference type="Rhea" id="RHEA-COMP:12752"/>
        <dbReference type="ChEBI" id="CHEBI:15379"/>
        <dbReference type="ChEBI" id="CHEBI:16526"/>
        <dbReference type="ChEBI" id="CHEBI:16810"/>
        <dbReference type="ChEBI" id="CHEBI:29969"/>
        <dbReference type="ChEBI" id="CHEBI:30031"/>
        <dbReference type="ChEBI" id="CHEBI:133442"/>
        <dbReference type="EC" id="1.14.11.4"/>
    </reaction>
</comment>
<keyword evidence="11" id="KW-0325">Glycoprotein</keyword>
<evidence type="ECO:0000256" key="8">
    <source>
        <dbReference type="ARBA" id="ARBA00022964"/>
    </source>
</evidence>
<dbReference type="Pfam" id="PF25342">
    <property type="entry name" value="GT_PLOD"/>
    <property type="match status" value="1"/>
</dbReference>
<dbReference type="OrthoDB" id="69177at2759"/>
<protein>
    <recommendedName>
        <fullName evidence="3">procollagen-lysine 5-dioxygenase</fullName>
        <ecNumber evidence="3">1.14.11.4</ecNumber>
    </recommendedName>
</protein>
<reference evidence="14 15" key="2">
    <citation type="submission" date="2019-01" db="EMBL/GenBank/DDBJ databases">
        <title>The decoding of complex shrimp genome reveals the adaptation for benthos swimmer, frequently molting mechanism and breeding impact on genome.</title>
        <authorList>
            <person name="Sun Y."/>
            <person name="Gao Y."/>
            <person name="Yu Y."/>
        </authorList>
    </citation>
    <scope>NUCLEOTIDE SEQUENCE [LARGE SCALE GENOMIC DNA]</scope>
    <source>
        <tissue evidence="14">Muscle</tissue>
    </source>
</reference>
<comment type="caution">
    <text evidence="14">The sequence shown here is derived from an EMBL/GenBank/DDBJ whole genome shotgun (WGS) entry which is preliminary data.</text>
</comment>
<keyword evidence="15" id="KW-1185">Reference proteome</keyword>
<dbReference type="PROSITE" id="PS51471">
    <property type="entry name" value="FE2OG_OXY"/>
    <property type="match status" value="1"/>
</dbReference>
<comment type="cofactor">
    <cofactor evidence="1">
        <name>L-ascorbate</name>
        <dbReference type="ChEBI" id="CHEBI:38290"/>
    </cofactor>
</comment>
<keyword evidence="6" id="KW-0256">Endoplasmic reticulum</keyword>
<dbReference type="Pfam" id="PF03171">
    <property type="entry name" value="2OG-FeII_Oxy"/>
    <property type="match status" value="1"/>
</dbReference>
<evidence type="ECO:0000256" key="2">
    <source>
        <dbReference type="ARBA" id="ARBA00004240"/>
    </source>
</evidence>
<accession>A0A423U6K4</accession>
<dbReference type="InterPro" id="IPR057589">
    <property type="entry name" value="GT_PLOD"/>
</dbReference>
<dbReference type="PANTHER" id="PTHR10730:SF45">
    <property type="entry name" value="PROCOLLAGEN-LYSINE,2-OXOGLUTARATE 5-DIOXYGENASE"/>
    <property type="match status" value="1"/>
</dbReference>
<evidence type="ECO:0000256" key="1">
    <source>
        <dbReference type="ARBA" id="ARBA00001961"/>
    </source>
</evidence>
<dbReference type="SUPFAM" id="SSF53448">
    <property type="entry name" value="Nucleotide-diphospho-sugar transferases"/>
    <property type="match status" value="1"/>
</dbReference>
<keyword evidence="8 14" id="KW-0223">Dioxygenase</keyword>
<evidence type="ECO:0000256" key="3">
    <source>
        <dbReference type="ARBA" id="ARBA00012264"/>
    </source>
</evidence>
<dbReference type="GO" id="GO:0005506">
    <property type="term" value="F:iron ion binding"/>
    <property type="evidence" value="ECO:0007669"/>
    <property type="project" value="InterPro"/>
</dbReference>
<evidence type="ECO:0000256" key="9">
    <source>
        <dbReference type="ARBA" id="ARBA00023002"/>
    </source>
</evidence>
<evidence type="ECO:0000313" key="14">
    <source>
        <dbReference type="EMBL" id="ROT84301.1"/>
    </source>
</evidence>
<dbReference type="Proteomes" id="UP000283509">
    <property type="component" value="Unassembled WGS sequence"/>
</dbReference>
<dbReference type="InterPro" id="IPR029044">
    <property type="entry name" value="Nucleotide-diphossugar_trans"/>
</dbReference>
<evidence type="ECO:0000256" key="11">
    <source>
        <dbReference type="ARBA" id="ARBA00023180"/>
    </source>
</evidence>
<dbReference type="InterPro" id="IPR006620">
    <property type="entry name" value="Pro_4_hyd_alph"/>
</dbReference>
<proteinExistence type="predicted"/>
<evidence type="ECO:0000256" key="4">
    <source>
        <dbReference type="ARBA" id="ARBA00022723"/>
    </source>
</evidence>
<gene>
    <name evidence="14" type="ORF">C7M84_022505</name>
</gene>
<organism evidence="14 15">
    <name type="scientific">Penaeus vannamei</name>
    <name type="common">Whiteleg shrimp</name>
    <name type="synonym">Litopenaeus vannamei</name>
    <dbReference type="NCBI Taxonomy" id="6689"/>
    <lineage>
        <taxon>Eukaryota</taxon>
        <taxon>Metazoa</taxon>
        <taxon>Ecdysozoa</taxon>
        <taxon>Arthropoda</taxon>
        <taxon>Crustacea</taxon>
        <taxon>Multicrustacea</taxon>
        <taxon>Malacostraca</taxon>
        <taxon>Eumalacostraca</taxon>
        <taxon>Eucarida</taxon>
        <taxon>Decapoda</taxon>
        <taxon>Dendrobranchiata</taxon>
        <taxon>Penaeoidea</taxon>
        <taxon>Penaeidae</taxon>
        <taxon>Penaeus</taxon>
    </lineage>
</organism>
<reference evidence="14 15" key="1">
    <citation type="submission" date="2018-04" db="EMBL/GenBank/DDBJ databases">
        <authorList>
            <person name="Zhang X."/>
            <person name="Yuan J."/>
            <person name="Li F."/>
            <person name="Xiang J."/>
        </authorList>
    </citation>
    <scope>NUCLEOTIDE SEQUENCE [LARGE SCALE GENOMIC DNA]</scope>
    <source>
        <tissue evidence="14">Muscle</tissue>
    </source>
</reference>
<evidence type="ECO:0000256" key="7">
    <source>
        <dbReference type="ARBA" id="ARBA00022896"/>
    </source>
</evidence>
<keyword evidence="7" id="KW-0847">Vitamin C</keyword>
<dbReference type="Gene3D" id="2.60.120.620">
    <property type="entry name" value="q2cbj1_9rhob like domain"/>
    <property type="match status" value="1"/>
</dbReference>
<keyword evidence="5" id="KW-0732">Signal</keyword>
<evidence type="ECO:0000256" key="5">
    <source>
        <dbReference type="ARBA" id="ARBA00022729"/>
    </source>
</evidence>
<name>A0A423U6K4_PENVA</name>
<keyword evidence="10" id="KW-0408">Iron</keyword>
<dbReference type="GO" id="GO:0005783">
    <property type="term" value="C:endoplasmic reticulum"/>
    <property type="evidence" value="ECO:0007669"/>
    <property type="project" value="UniProtKB-SubCell"/>
</dbReference>
<comment type="subcellular location">
    <subcellularLocation>
        <location evidence="2">Endoplasmic reticulum</location>
    </subcellularLocation>
</comment>
<dbReference type="STRING" id="6689.A0A423U6K4"/>
<dbReference type="GO" id="GO:0031418">
    <property type="term" value="F:L-ascorbic acid binding"/>
    <property type="evidence" value="ECO:0007669"/>
    <property type="project" value="UniProtKB-KW"/>
</dbReference>
<keyword evidence="9" id="KW-0560">Oxidoreductase</keyword>
<dbReference type="SMART" id="SM00702">
    <property type="entry name" value="P4Hc"/>
    <property type="match status" value="1"/>
</dbReference>
<dbReference type="InterPro" id="IPR044861">
    <property type="entry name" value="IPNS-like_FE2OG_OXY"/>
</dbReference>
<dbReference type="AlphaFoldDB" id="A0A423U6K4"/>
<dbReference type="EC" id="1.14.11.4" evidence="3"/>
<dbReference type="EMBL" id="QCYY01000564">
    <property type="protein sequence ID" value="ROT84301.1"/>
    <property type="molecule type" value="Genomic_DNA"/>
</dbReference>
<dbReference type="GO" id="GO:0008475">
    <property type="term" value="F:procollagen-lysine 5-dioxygenase activity"/>
    <property type="evidence" value="ECO:0007669"/>
    <property type="project" value="UniProtKB-EC"/>
</dbReference>
<evidence type="ECO:0000256" key="6">
    <source>
        <dbReference type="ARBA" id="ARBA00022824"/>
    </source>
</evidence>
<dbReference type="InterPro" id="IPR005123">
    <property type="entry name" value="Oxoglu/Fe-dep_dioxygenase_dom"/>
</dbReference>
<dbReference type="PANTHER" id="PTHR10730">
    <property type="entry name" value="PROCOLLAGEN-LYSINE,2-OXOGLUTARATE 5-DIOXYGENASE/GLYCOSYLTRANSFERASE 25 FAMILY MEMBER"/>
    <property type="match status" value="1"/>
</dbReference>
<feature type="domain" description="Fe2OG dioxygenase" evidence="13">
    <location>
        <begin position="643"/>
        <end position="737"/>
    </location>
</feature>
<dbReference type="InterPro" id="IPR050757">
    <property type="entry name" value="Collagen_mod_GT25"/>
</dbReference>
<evidence type="ECO:0000259" key="13">
    <source>
        <dbReference type="PROSITE" id="PS51471"/>
    </source>
</evidence>
<sequence length="737" mass="83239">MLETRRGALLTSVFVAFWCLTIFGNVVTATEEKKGDLVVLTPYRKESDGLARFLRSAKLYGYKIKVLGEEKAGEDAGPGDEELLANSVLSAGPVRVVEEFERSGAAVLVSADGFCWPDRELEGSYPKVKRGKRFLNSGGIVGRAEHFYRVLSEAAEEKSLQMLLTHAYIKDATRDKSCWDDMITLDASKEEEMPAVALGVFVEKETPFLEEFLEKISNQVYPKEKIHLFVHNSVNYHEEGVSAWAEAMKEEVASVKYTGVEDNVKEWHARNAAIDFCLESESQYFFSVDSEAHIDNPYTIKLLIEQNRDVVAPMLIRPYKAWSNFWGAITSDGFYARSMDYMEIVQGHRSLTNRVLFLSLSSSPLPLSRPLSLSLSFPPSLSLAPLSSSPLNPPLLFLSLFPSSLIPLPPLSLSFSRFLSPSSPHPFSLFSSSSLPLPLPPSLPRPPSVSQRPMERALHHLLLPRAQTPPGGRQAACLHQEPARPRHGLLREPQGEGVFMYVSNRVDFGHLVNADQFDSSRVNPELWQVVDNRWDWEQRYLHPNYSSAVAENATAEMPCPDVYWFPLFKERYAQEMIQTFEDFGVWSAGTNDDPRLEGGYESVPTIDIHMKQIGMEAEWLEILRVYVQPMQLKVFEGYYNDVGPPRAIMNFMVRYKPDEQPFLRPHHDTSTYTINVALNKPGVDYKGGGCRFVRYNCSVTDSRVGWILMHPGRLTHLHEGLPTTEGTRYIIVSFVDP</sequence>